<evidence type="ECO:0000313" key="3">
    <source>
        <dbReference type="EMBL" id="QIW79897.1"/>
    </source>
</evidence>
<dbReference type="Pfam" id="PF00675">
    <property type="entry name" value="Peptidase_M16"/>
    <property type="match status" value="1"/>
</dbReference>
<protein>
    <submittedName>
        <fullName evidence="3">Insulinase family protein</fullName>
    </submittedName>
</protein>
<dbReference type="SUPFAM" id="SSF63411">
    <property type="entry name" value="LuxS/MPP-like metallohydrolase"/>
    <property type="match status" value="2"/>
</dbReference>
<dbReference type="AlphaFoldDB" id="A0A6H0WK55"/>
<organism evidence="3 4">
    <name type="scientific">Bacillus tequilensis</name>
    <dbReference type="NCBI Taxonomy" id="227866"/>
    <lineage>
        <taxon>Bacteria</taxon>
        <taxon>Bacillati</taxon>
        <taxon>Bacillota</taxon>
        <taxon>Bacilli</taxon>
        <taxon>Bacillales</taxon>
        <taxon>Bacillaceae</taxon>
        <taxon>Bacillus</taxon>
    </lineage>
</organism>
<dbReference type="KEGG" id="bteq:G4P54_08785"/>
<evidence type="ECO:0000259" key="1">
    <source>
        <dbReference type="Pfam" id="PF00675"/>
    </source>
</evidence>
<dbReference type="EMBL" id="CP048852">
    <property type="protein sequence ID" value="QIW79897.1"/>
    <property type="molecule type" value="Genomic_DNA"/>
</dbReference>
<dbReference type="InterPro" id="IPR011249">
    <property type="entry name" value="Metalloenz_LuxS/M16"/>
</dbReference>
<sequence length="428" mass="49173">MIKPIKYEQLQETLYHEKMPNGLDVYVLPKKGFNKTYAVFTTKYGSIDNRFVPLEKNEMVHVPDGIAHFLEHKLFEKADGDVFQDFSKQGASANAFTSFTRTAYLFSSTSNVERNLETLIDFVQDPYFTEKTVEKEKGIIGQEINMYDDNPDWRLYFGVIENMYKEHPVRIDIAGTVESISHITKDLLYECYETFYHPSNMLLFIVGPVDPEAIISQVRENQEKKPYTDQPEIKREEVKEQEAVFRKEKEIKMNVQGPKCLVGLKSKNPFRLGKELLKHELSMNLLLESLFGKSSAQYESLYEKGYIDETFSFDFTAEYGFGFAAIGGDTPEPDQLAENISSMLLRAGELITAEKIELARKKKIGTFLKALNSPEYIANQFTRYAFLDMSLFEVVTVLEQITLEDVQKVIKEEIAADRLTVCKVVPKS</sequence>
<dbReference type="InterPro" id="IPR007863">
    <property type="entry name" value="Peptidase_M16_C"/>
</dbReference>
<dbReference type="GO" id="GO:0046872">
    <property type="term" value="F:metal ion binding"/>
    <property type="evidence" value="ECO:0007669"/>
    <property type="project" value="InterPro"/>
</dbReference>
<dbReference type="InterPro" id="IPR050361">
    <property type="entry name" value="MPP/UQCRC_Complex"/>
</dbReference>
<evidence type="ECO:0000313" key="4">
    <source>
        <dbReference type="Proteomes" id="UP000501914"/>
    </source>
</evidence>
<dbReference type="InterPro" id="IPR011765">
    <property type="entry name" value="Pept_M16_N"/>
</dbReference>
<name>A0A6H0WK55_9BACI</name>
<feature type="domain" description="Peptidase M16 C-terminal" evidence="2">
    <location>
        <begin position="183"/>
        <end position="361"/>
    </location>
</feature>
<dbReference type="RefSeq" id="WP_167872385.1">
    <property type="nucleotide sequence ID" value="NZ_CP048852.1"/>
</dbReference>
<proteinExistence type="predicted"/>
<dbReference type="Pfam" id="PF05193">
    <property type="entry name" value="Peptidase_M16_C"/>
    <property type="match status" value="1"/>
</dbReference>
<feature type="domain" description="Peptidase M16 N-terminal" evidence="1">
    <location>
        <begin position="64"/>
        <end position="176"/>
    </location>
</feature>
<accession>A0A6H0WK55</accession>
<dbReference type="Proteomes" id="UP000501914">
    <property type="component" value="Chromosome"/>
</dbReference>
<evidence type="ECO:0000259" key="2">
    <source>
        <dbReference type="Pfam" id="PF05193"/>
    </source>
</evidence>
<dbReference type="PANTHER" id="PTHR11851">
    <property type="entry name" value="METALLOPROTEASE"/>
    <property type="match status" value="1"/>
</dbReference>
<dbReference type="PANTHER" id="PTHR11851:SF134">
    <property type="entry name" value="ZINC-DEPENDENT PROTEASE"/>
    <property type="match status" value="1"/>
</dbReference>
<dbReference type="Gene3D" id="3.30.830.10">
    <property type="entry name" value="Metalloenzyme, LuxS/M16 peptidase-like"/>
    <property type="match status" value="2"/>
</dbReference>
<keyword evidence="4" id="KW-1185">Reference proteome</keyword>
<reference evidence="3 4" key="1">
    <citation type="submission" date="2020-02" db="EMBL/GenBank/DDBJ databases">
        <title>Genome sequencing, annotation and comparative genomic analysis of Bacillus tequilensis EA-CB0015, an effective biological control agent against Pseudocercospora fijiensis in banana plants.</title>
        <authorList>
            <person name="Cuellar-Gaviria T.Z."/>
            <person name="Ju K.-S."/>
            <person name="Villegas-Escobar V."/>
        </authorList>
    </citation>
    <scope>NUCLEOTIDE SEQUENCE [LARGE SCALE GENOMIC DNA]</scope>
    <source>
        <strain evidence="3 4">EA-CB0015</strain>
    </source>
</reference>
<gene>
    <name evidence="3" type="ORF">G4P54_08785</name>
</gene>
<dbReference type="NCBIfam" id="NF047421">
    <property type="entry name" value="YfmH_fam"/>
    <property type="match status" value="1"/>
</dbReference>